<dbReference type="InterPro" id="IPR036396">
    <property type="entry name" value="Cyt_P450_sf"/>
</dbReference>
<evidence type="ECO:0000256" key="1">
    <source>
        <dbReference type="ARBA" id="ARBA00004167"/>
    </source>
</evidence>
<dbReference type="GO" id="GO:0016709">
    <property type="term" value="F:oxidoreductase activity, acting on paired donors, with incorporation or reduction of molecular oxygen, NAD(P)H as one donor, and incorporation of one atom of oxygen"/>
    <property type="evidence" value="ECO:0007669"/>
    <property type="project" value="TreeGrafter"/>
</dbReference>
<dbReference type="InterPro" id="IPR017972">
    <property type="entry name" value="Cyt_P450_CS"/>
</dbReference>
<dbReference type="PANTHER" id="PTHR24298">
    <property type="entry name" value="FLAVONOID 3'-MONOOXYGENASE-RELATED"/>
    <property type="match status" value="1"/>
</dbReference>
<dbReference type="PANTHER" id="PTHR24298:SF389">
    <property type="entry name" value="OS04G0128400 PROTEIN"/>
    <property type="match status" value="1"/>
</dbReference>
<dbReference type="GO" id="GO:0016020">
    <property type="term" value="C:membrane"/>
    <property type="evidence" value="ECO:0007669"/>
    <property type="project" value="UniProtKB-SubCell"/>
</dbReference>
<proteinExistence type="inferred from homology"/>
<dbReference type="EMBL" id="CP144745">
    <property type="protein sequence ID" value="WVZ51254.1"/>
    <property type="molecule type" value="Genomic_DNA"/>
</dbReference>
<keyword evidence="2" id="KW-0812">Transmembrane</keyword>
<dbReference type="PRINTS" id="PR00385">
    <property type="entry name" value="P450"/>
</dbReference>
<evidence type="ECO:0000256" key="7">
    <source>
        <dbReference type="SAM" id="MobiDB-lite"/>
    </source>
</evidence>
<evidence type="ECO:0000313" key="9">
    <source>
        <dbReference type="Proteomes" id="UP001341281"/>
    </source>
</evidence>
<sequence length="153" mass="16238">MRAVILESLRLHPPVPLVLRDVAGPPEGVAAAGTASGSTTTPPQPPLDDGGAPVVRFVFMAEDIGRGRKAWTDPDEFRPERFLVGGEREDVGAVPGPKEIKMMPFGAGRRHCPAVGLAMIHVACFLAALVREFQWAAAAAALTSRRSMRCLSG</sequence>
<evidence type="ECO:0008006" key="10">
    <source>
        <dbReference type="Google" id="ProtNLM"/>
    </source>
</evidence>
<keyword evidence="3 6" id="KW-0479">Metal-binding</keyword>
<feature type="compositionally biased region" description="Low complexity" evidence="7">
    <location>
        <begin position="28"/>
        <end position="41"/>
    </location>
</feature>
<dbReference type="InterPro" id="IPR001128">
    <property type="entry name" value="Cyt_P450"/>
</dbReference>
<keyword evidence="6" id="KW-0408">Iron</keyword>
<dbReference type="PROSITE" id="PS00086">
    <property type="entry name" value="CYTOCHROME_P450"/>
    <property type="match status" value="1"/>
</dbReference>
<dbReference type="GO" id="GO:0020037">
    <property type="term" value="F:heme binding"/>
    <property type="evidence" value="ECO:0007669"/>
    <property type="project" value="InterPro"/>
</dbReference>
<organism evidence="8 9">
    <name type="scientific">Paspalum notatum var. saurae</name>
    <dbReference type="NCBI Taxonomy" id="547442"/>
    <lineage>
        <taxon>Eukaryota</taxon>
        <taxon>Viridiplantae</taxon>
        <taxon>Streptophyta</taxon>
        <taxon>Embryophyta</taxon>
        <taxon>Tracheophyta</taxon>
        <taxon>Spermatophyta</taxon>
        <taxon>Magnoliopsida</taxon>
        <taxon>Liliopsida</taxon>
        <taxon>Poales</taxon>
        <taxon>Poaceae</taxon>
        <taxon>PACMAD clade</taxon>
        <taxon>Panicoideae</taxon>
        <taxon>Andropogonodae</taxon>
        <taxon>Paspaleae</taxon>
        <taxon>Paspalinae</taxon>
        <taxon>Paspalum</taxon>
    </lineage>
</organism>
<dbReference type="AlphaFoldDB" id="A0AAQ3PH52"/>
<keyword evidence="5" id="KW-0472">Membrane</keyword>
<evidence type="ECO:0000256" key="5">
    <source>
        <dbReference type="ARBA" id="ARBA00023136"/>
    </source>
</evidence>
<dbReference type="InterPro" id="IPR051103">
    <property type="entry name" value="Plant_metabolite_P450s"/>
</dbReference>
<feature type="region of interest" description="Disordered" evidence="7">
    <location>
        <begin position="28"/>
        <end position="49"/>
    </location>
</feature>
<keyword evidence="4" id="KW-1133">Transmembrane helix</keyword>
<comment type="subcellular location">
    <subcellularLocation>
        <location evidence="1">Membrane</location>
        <topology evidence="1">Single-pass membrane protein</topology>
    </subcellularLocation>
</comment>
<dbReference type="Pfam" id="PF00067">
    <property type="entry name" value="p450"/>
    <property type="match status" value="1"/>
</dbReference>
<evidence type="ECO:0000313" key="8">
    <source>
        <dbReference type="EMBL" id="WVZ51254.1"/>
    </source>
</evidence>
<evidence type="ECO:0000256" key="3">
    <source>
        <dbReference type="ARBA" id="ARBA00022723"/>
    </source>
</evidence>
<dbReference type="SUPFAM" id="SSF48264">
    <property type="entry name" value="Cytochrome P450"/>
    <property type="match status" value="1"/>
</dbReference>
<reference evidence="8 9" key="1">
    <citation type="submission" date="2024-02" db="EMBL/GenBank/DDBJ databases">
        <title>High-quality chromosome-scale genome assembly of Pensacola bahiagrass (Paspalum notatum Flugge var. saurae).</title>
        <authorList>
            <person name="Vega J.M."/>
            <person name="Podio M."/>
            <person name="Orjuela J."/>
            <person name="Siena L.A."/>
            <person name="Pessino S.C."/>
            <person name="Combes M.C."/>
            <person name="Mariac C."/>
            <person name="Albertini E."/>
            <person name="Pupilli F."/>
            <person name="Ortiz J.P.A."/>
            <person name="Leblanc O."/>
        </authorList>
    </citation>
    <scope>NUCLEOTIDE SEQUENCE [LARGE SCALE GENOMIC DNA]</scope>
    <source>
        <strain evidence="8">R1</strain>
        <tissue evidence="8">Leaf</tissue>
    </source>
</reference>
<evidence type="ECO:0000256" key="2">
    <source>
        <dbReference type="ARBA" id="ARBA00022692"/>
    </source>
</evidence>
<keyword evidence="9" id="KW-1185">Reference proteome</keyword>
<dbReference type="GO" id="GO:0005506">
    <property type="term" value="F:iron ion binding"/>
    <property type="evidence" value="ECO:0007669"/>
    <property type="project" value="InterPro"/>
</dbReference>
<evidence type="ECO:0000256" key="4">
    <source>
        <dbReference type="ARBA" id="ARBA00022989"/>
    </source>
</evidence>
<gene>
    <name evidence="8" type="ORF">U9M48_002414</name>
</gene>
<keyword evidence="6" id="KW-0349">Heme</keyword>
<dbReference type="Gene3D" id="1.10.630.10">
    <property type="entry name" value="Cytochrome P450"/>
    <property type="match status" value="1"/>
</dbReference>
<name>A0AAQ3PH52_PASNO</name>
<keyword evidence="6" id="KW-0503">Monooxygenase</keyword>
<evidence type="ECO:0000256" key="6">
    <source>
        <dbReference type="RuleBase" id="RU000461"/>
    </source>
</evidence>
<comment type="similarity">
    <text evidence="6">Belongs to the cytochrome P450 family.</text>
</comment>
<keyword evidence="6" id="KW-0560">Oxidoreductase</keyword>
<protein>
    <recommendedName>
        <fullName evidence="10">Cytochrome P450</fullName>
    </recommendedName>
</protein>
<accession>A0AAQ3PH52</accession>
<dbReference type="Proteomes" id="UP001341281">
    <property type="component" value="Chromosome 01"/>
</dbReference>